<dbReference type="EMBL" id="CYPS01000003">
    <property type="protein sequence ID" value="CUH41155.1"/>
    <property type="molecule type" value="Genomic_DNA"/>
</dbReference>
<dbReference type="PANTHER" id="PTHR37017">
    <property type="entry name" value="AB HYDROLASE-1 DOMAIN-CONTAINING PROTEIN-RELATED"/>
    <property type="match status" value="1"/>
</dbReference>
<dbReference type="AlphaFoldDB" id="A0A0P1E0L7"/>
<dbReference type="SUPFAM" id="SSF53474">
    <property type="entry name" value="alpha/beta-Hydrolases"/>
    <property type="match status" value="1"/>
</dbReference>
<dbReference type="Pfam" id="PF12697">
    <property type="entry name" value="Abhydrolase_6"/>
    <property type="match status" value="1"/>
</dbReference>
<dbReference type="RefSeq" id="WP_082649136.1">
    <property type="nucleotide sequence ID" value="NZ_CYPS01000003.1"/>
</dbReference>
<dbReference type="InterPro" id="IPR052897">
    <property type="entry name" value="Sec-Metab_Biosynth_Hydrolase"/>
</dbReference>
<evidence type="ECO:0000259" key="1">
    <source>
        <dbReference type="Pfam" id="PF12697"/>
    </source>
</evidence>
<organism evidence="2 3">
    <name type="scientific">Ruegeria atlantica</name>
    <dbReference type="NCBI Taxonomy" id="81569"/>
    <lineage>
        <taxon>Bacteria</taxon>
        <taxon>Pseudomonadati</taxon>
        <taxon>Pseudomonadota</taxon>
        <taxon>Alphaproteobacteria</taxon>
        <taxon>Rhodobacterales</taxon>
        <taxon>Roseobacteraceae</taxon>
        <taxon>Ruegeria</taxon>
    </lineage>
</organism>
<dbReference type="InterPro" id="IPR000073">
    <property type="entry name" value="AB_hydrolase_1"/>
</dbReference>
<dbReference type="PANTHER" id="PTHR37017:SF11">
    <property type="entry name" value="ESTERASE_LIPASE_THIOESTERASE DOMAIN-CONTAINING PROTEIN"/>
    <property type="match status" value="1"/>
</dbReference>
<evidence type="ECO:0000313" key="2">
    <source>
        <dbReference type="EMBL" id="CUH41155.1"/>
    </source>
</evidence>
<feature type="domain" description="AB hydrolase-1" evidence="1">
    <location>
        <begin position="35"/>
        <end position="262"/>
    </location>
</feature>
<reference evidence="3" key="1">
    <citation type="submission" date="2015-09" db="EMBL/GenBank/DDBJ databases">
        <authorList>
            <person name="Rodrigo-Torres L."/>
            <person name="Arahal D.R."/>
        </authorList>
    </citation>
    <scope>NUCLEOTIDE SEQUENCE [LARGE SCALE GENOMIC DNA]</scope>
    <source>
        <strain evidence="3">CECT 4293</strain>
    </source>
</reference>
<dbReference type="InterPro" id="IPR029058">
    <property type="entry name" value="AB_hydrolase_fold"/>
</dbReference>
<evidence type="ECO:0000313" key="3">
    <source>
        <dbReference type="Proteomes" id="UP000050786"/>
    </source>
</evidence>
<dbReference type="Proteomes" id="UP000050786">
    <property type="component" value="Unassembled WGS sequence"/>
</dbReference>
<sequence>MKQTTRRTVLAGATAMLSPPIYLSSAKASVSKKHVVLVHGAWHGAWAWQEAIPLLTESGLDVSAIDLSGMGTTAHLQALEIGLHAHGQDILNHLFFFDIQDAVVVAHSYGGGALSQALANDTEERISHGIYLDAFRIGEGEAVADYQSQEVRDGMLQSLSSGEYIPARPRDTWAEIWGMTGPAADHAEPRLRPMSPNCFLEKVEGDPFQGERRLTYMRCMQNGNHVFKEFHEQSSSDTRFDTAEVDGHHNVMVMNPTRMAEAILEAV</sequence>
<accession>A0A0P1E0L7</accession>
<keyword evidence="3" id="KW-1185">Reference proteome</keyword>
<proteinExistence type="predicted"/>
<dbReference type="Gene3D" id="3.40.50.1820">
    <property type="entry name" value="alpha/beta hydrolase"/>
    <property type="match status" value="1"/>
</dbReference>
<protein>
    <submittedName>
        <fullName evidence="2">Haloalkane dehalogenase</fullName>
    </submittedName>
</protein>
<gene>
    <name evidence="2" type="ORF">RUM4293_00019</name>
</gene>
<name>A0A0P1E0L7_9RHOB</name>